<reference evidence="1" key="2">
    <citation type="submission" date="2021-01" db="UniProtKB">
        <authorList>
            <consortium name="EnsemblPlants"/>
        </authorList>
    </citation>
    <scope>IDENTIFICATION</scope>
</reference>
<accession>A0A7N2L285</accession>
<organism evidence="1 2">
    <name type="scientific">Quercus lobata</name>
    <name type="common">Valley oak</name>
    <dbReference type="NCBI Taxonomy" id="97700"/>
    <lineage>
        <taxon>Eukaryota</taxon>
        <taxon>Viridiplantae</taxon>
        <taxon>Streptophyta</taxon>
        <taxon>Embryophyta</taxon>
        <taxon>Tracheophyta</taxon>
        <taxon>Spermatophyta</taxon>
        <taxon>Magnoliopsida</taxon>
        <taxon>eudicotyledons</taxon>
        <taxon>Gunneridae</taxon>
        <taxon>Pentapetalae</taxon>
        <taxon>rosids</taxon>
        <taxon>fabids</taxon>
        <taxon>Fagales</taxon>
        <taxon>Fagaceae</taxon>
        <taxon>Quercus</taxon>
    </lineage>
</organism>
<evidence type="ECO:0000313" key="2">
    <source>
        <dbReference type="Proteomes" id="UP000594261"/>
    </source>
</evidence>
<dbReference type="Proteomes" id="UP000594261">
    <property type="component" value="Chromosome 2"/>
</dbReference>
<name>A0A7N2L285_QUELO</name>
<dbReference type="Gramene" id="QL02p101100:mrna">
    <property type="protein sequence ID" value="QL02p101100:mrna"/>
    <property type="gene ID" value="QL02p101100"/>
</dbReference>
<dbReference type="AlphaFoldDB" id="A0A7N2L285"/>
<evidence type="ECO:0000313" key="1">
    <source>
        <dbReference type="EnsemblPlants" id="QL02p101100:mrna"/>
    </source>
</evidence>
<sequence length="221" mass="25044">MLIRKYLTPSRVSQRGNVSGPLRKQIEGLLAEGEGNISVKLLLRQELNSFFGYYLISVFLSGREVLGSRGFNLKTTCELYGMAPETIIHVLRERLEARKPRIPWKLVFPQAIWLIWLEINKFVFQTGRINPSTCSHCIKKGAEFYAIVPNNPSKSNRIQIQVKWSKTQPGWVKINTSGSFFGNPKKAGGETLLNDCKSLMRTFTNCTVAHVYGEANNYAED</sequence>
<reference evidence="2" key="1">
    <citation type="journal article" date="2016" name="G3 (Bethesda)">
        <title>First Draft Assembly and Annotation of the Genome of a California Endemic Oak Quercus lobata Nee (Fagaceae).</title>
        <authorList>
            <person name="Sork V.L."/>
            <person name="Fitz-Gibbon S.T."/>
            <person name="Puiu D."/>
            <person name="Crepeau M."/>
            <person name="Gugger P.F."/>
            <person name="Sherman R."/>
            <person name="Stevens K."/>
            <person name="Langley C.H."/>
            <person name="Pellegrini M."/>
            <person name="Salzberg S.L."/>
        </authorList>
    </citation>
    <scope>NUCLEOTIDE SEQUENCE [LARGE SCALE GENOMIC DNA]</scope>
    <source>
        <strain evidence="2">cv. SW786</strain>
    </source>
</reference>
<protein>
    <submittedName>
        <fullName evidence="1">Uncharacterized protein</fullName>
    </submittedName>
</protein>
<dbReference type="EnsemblPlants" id="QL02p101100:mrna">
    <property type="protein sequence ID" value="QL02p101100:mrna"/>
    <property type="gene ID" value="QL02p101100"/>
</dbReference>
<proteinExistence type="predicted"/>
<keyword evidence="2" id="KW-1185">Reference proteome</keyword>
<dbReference type="InParanoid" id="A0A7N2L285"/>